<feature type="region of interest" description="Disordered" evidence="1">
    <location>
        <begin position="291"/>
        <end position="386"/>
    </location>
</feature>
<reference evidence="2" key="2">
    <citation type="journal article" date="2023" name="IMA Fungus">
        <title>Comparative genomic study of the Penicillium genus elucidates a diverse pangenome and 15 lateral gene transfer events.</title>
        <authorList>
            <person name="Petersen C."/>
            <person name="Sorensen T."/>
            <person name="Nielsen M.R."/>
            <person name="Sondergaard T.E."/>
            <person name="Sorensen J.L."/>
            <person name="Fitzpatrick D.A."/>
            <person name="Frisvad J.C."/>
            <person name="Nielsen K.L."/>
        </authorList>
    </citation>
    <scope>NUCLEOTIDE SEQUENCE</scope>
    <source>
        <strain evidence="2">IBT 19713</strain>
    </source>
</reference>
<organism evidence="2 3">
    <name type="scientific">Penicillium chermesinum</name>
    <dbReference type="NCBI Taxonomy" id="63820"/>
    <lineage>
        <taxon>Eukaryota</taxon>
        <taxon>Fungi</taxon>
        <taxon>Dikarya</taxon>
        <taxon>Ascomycota</taxon>
        <taxon>Pezizomycotina</taxon>
        <taxon>Eurotiomycetes</taxon>
        <taxon>Eurotiomycetidae</taxon>
        <taxon>Eurotiales</taxon>
        <taxon>Aspergillaceae</taxon>
        <taxon>Penicillium</taxon>
    </lineage>
</organism>
<dbReference type="AlphaFoldDB" id="A0A9W9NSQ0"/>
<dbReference type="PANTHER" id="PTHR37538">
    <property type="entry name" value="BTB DOMAIN-CONTAINING PROTEIN"/>
    <property type="match status" value="1"/>
</dbReference>
<protein>
    <submittedName>
        <fullName evidence="2">Uncharacterized protein</fullName>
    </submittedName>
</protein>
<feature type="compositionally biased region" description="Acidic residues" evidence="1">
    <location>
        <begin position="291"/>
        <end position="309"/>
    </location>
</feature>
<dbReference type="GeneID" id="83203062"/>
<feature type="compositionally biased region" description="Acidic residues" evidence="1">
    <location>
        <begin position="352"/>
        <end position="375"/>
    </location>
</feature>
<feature type="compositionally biased region" description="Acidic residues" evidence="1">
    <location>
        <begin position="319"/>
        <end position="339"/>
    </location>
</feature>
<evidence type="ECO:0000313" key="2">
    <source>
        <dbReference type="EMBL" id="KAJ5225238.1"/>
    </source>
</evidence>
<evidence type="ECO:0000313" key="3">
    <source>
        <dbReference type="Proteomes" id="UP001150941"/>
    </source>
</evidence>
<comment type="caution">
    <text evidence="2">The sequence shown here is derived from an EMBL/GenBank/DDBJ whole genome shotgun (WGS) entry which is preliminary data.</text>
</comment>
<accession>A0A9W9NSQ0</accession>
<dbReference type="RefSeq" id="XP_058328649.1">
    <property type="nucleotide sequence ID" value="XM_058475759.1"/>
</dbReference>
<dbReference type="PANTHER" id="PTHR37538:SF1">
    <property type="entry name" value="BTB DOMAIN-CONTAINING PROTEIN"/>
    <property type="match status" value="1"/>
</dbReference>
<dbReference type="Proteomes" id="UP001150941">
    <property type="component" value="Unassembled WGS sequence"/>
</dbReference>
<reference evidence="2" key="1">
    <citation type="submission" date="2022-11" db="EMBL/GenBank/DDBJ databases">
        <authorList>
            <person name="Petersen C."/>
        </authorList>
    </citation>
    <scope>NUCLEOTIDE SEQUENCE</scope>
    <source>
        <strain evidence="2">IBT 19713</strain>
    </source>
</reference>
<dbReference type="OrthoDB" id="3594103at2759"/>
<dbReference type="EMBL" id="JAPQKS010000005">
    <property type="protein sequence ID" value="KAJ5225238.1"/>
    <property type="molecule type" value="Genomic_DNA"/>
</dbReference>
<name>A0A9W9NSQ0_9EURO</name>
<gene>
    <name evidence="2" type="ORF">N7468_006463</name>
</gene>
<proteinExistence type="predicted"/>
<evidence type="ECO:0000256" key="1">
    <source>
        <dbReference type="SAM" id="MobiDB-lite"/>
    </source>
</evidence>
<sequence length="430" mass="49448">MAKKKSKQRQTQKELYEAPYITARIGKKEYCIPRYFLQKCPQLEYRQFYSSYITLSDIHEDIGHTFVHYLYSGCYETIRSSVEDGTSDVAREYKRSVLVYQASRTYQLPALEAFARSYIERFGEELSMPEILRTTTEVFSKLPDDETWLPKYIERNLWQSLTSSTSKFDLDEIYNALGQDHHFDNFVTKMMLEILLRPQEITSQDGKTPCEQIHSQQEEWSTSGDQPPNISTNGRHYMDIPTERNPAFEQDVAYEPVPAEESLPEEPILEEPILEEAFVEEAAVDEPIVEEPPAEESLPEEPIFEEPPVDEPASAGEPLPEEPPADEPVLEEPIPDEFLPEPVPDEVLHDEPEPEPEPEPEEPIPEEPPVDEPGESPDKSLPPRVSLEDVVLYRNWARISSKKRAKRIRTLEERGLPIPEKDGLVSFSVV</sequence>
<keyword evidence="3" id="KW-1185">Reference proteome</keyword>